<evidence type="ECO:0000313" key="3">
    <source>
        <dbReference type="Proteomes" id="UP000092461"/>
    </source>
</evidence>
<evidence type="ECO:0000256" key="1">
    <source>
        <dbReference type="SAM" id="MobiDB-lite"/>
    </source>
</evidence>
<dbReference type="Gene3D" id="3.30.200.20">
    <property type="entry name" value="Phosphorylase Kinase, domain 1"/>
    <property type="match status" value="1"/>
</dbReference>
<feature type="compositionally biased region" description="Acidic residues" evidence="1">
    <location>
        <begin position="601"/>
        <end position="613"/>
    </location>
</feature>
<dbReference type="PANTHER" id="PTHR12984:SF15">
    <property type="entry name" value="PROTEIN-ASSOCIATING WITH THE CARBOXYL-TERMINAL DOMAIN OF EZRIN"/>
    <property type="match status" value="1"/>
</dbReference>
<keyword evidence="3" id="KW-1185">Reference proteome</keyword>
<dbReference type="SUPFAM" id="SSF48371">
    <property type="entry name" value="ARM repeat"/>
    <property type="match status" value="1"/>
</dbReference>
<evidence type="ECO:0008006" key="4">
    <source>
        <dbReference type="Google" id="ProtNLM"/>
    </source>
</evidence>
<evidence type="ECO:0000313" key="2">
    <source>
        <dbReference type="EnsemblMetazoa" id="LLOJ003104-PA"/>
    </source>
</evidence>
<accession>A0A1B0CFI3</accession>
<organism evidence="2 3">
    <name type="scientific">Lutzomyia longipalpis</name>
    <name type="common">Sand fly</name>
    <dbReference type="NCBI Taxonomy" id="7200"/>
    <lineage>
        <taxon>Eukaryota</taxon>
        <taxon>Metazoa</taxon>
        <taxon>Ecdysozoa</taxon>
        <taxon>Arthropoda</taxon>
        <taxon>Hexapoda</taxon>
        <taxon>Insecta</taxon>
        <taxon>Pterygota</taxon>
        <taxon>Neoptera</taxon>
        <taxon>Endopterygota</taxon>
        <taxon>Diptera</taxon>
        <taxon>Nematocera</taxon>
        <taxon>Psychodoidea</taxon>
        <taxon>Psychodidae</taxon>
        <taxon>Lutzomyia</taxon>
        <taxon>Lutzomyia</taxon>
    </lineage>
</organism>
<feature type="region of interest" description="Disordered" evidence="1">
    <location>
        <begin position="477"/>
        <end position="528"/>
    </location>
</feature>
<dbReference type="Proteomes" id="UP000092461">
    <property type="component" value="Unassembled WGS sequence"/>
</dbReference>
<dbReference type="Gene3D" id="1.25.10.10">
    <property type="entry name" value="Leucine-rich Repeat Variant"/>
    <property type="match status" value="1"/>
</dbReference>
<dbReference type="SUPFAM" id="SSF56112">
    <property type="entry name" value="Protein kinase-like (PK-like)"/>
    <property type="match status" value="1"/>
</dbReference>
<dbReference type="InterPro" id="IPR051177">
    <property type="entry name" value="CIK-Related_Protein"/>
</dbReference>
<dbReference type="AlphaFoldDB" id="A0A1B0CFI3"/>
<dbReference type="PANTHER" id="PTHR12984">
    <property type="entry name" value="SCY1-RELATED S/T PROTEIN KINASE-LIKE"/>
    <property type="match status" value="1"/>
</dbReference>
<sequence>MGNKQSLQKDLEIEEKATEVSDFWSVFAGEIKMDSRTSLLTIFEGELIVNKNQLWNTNNPLLKASKNLMLFRHPAILKYVASWDKGTLKCLATERCKPLSLAIKTQNPLEICLGLRNILNALIFLVEQGKMRHLNVCFSSIYITNDGVWKLFGFEYLWPAGELTNDILEQSLHYRYSGAVCKEELKHNGLGIEQYGFATLCKEIFEITNQDERTPFHEDFKQYCTNHLQHANPNLRPELSAVLLHPYFNQDFILIHSFLSEVPLKDAAEKQQFFTDLIDKLKTFDEVDVAIHLSDFLLSRIVLLDPTAQIYVTPFVLDPKCDDIVPGVFSTGTFVKFLIPKLKKVFCVHDVQIRLILLEHFHKFMSLFSEEDLTGLILPQLLLGIKDTNDILVSMTLRCLADLVAILGATVVIGKNRSRLFADGRPQRVPEAPMHHWGEPRSISPVIESAGQFSSHNMVIRDHTDLSRASFVGASNENLSERLSPDGGEAGEEVDKDDYQWSDWDGENAKTPDPAAPESTQTPLQEEPLTKPLEIEDEIVKLDMKIVAKAKSPTSEEVDFFKDMEPVIAKTQVLVIADEEKTKDNASQAPSRLQADLSENITEEGWGDESDWE</sequence>
<name>A0A1B0CFI3_LUTLO</name>
<proteinExistence type="predicted"/>
<dbReference type="Gene3D" id="1.10.510.10">
    <property type="entry name" value="Transferase(Phosphotransferase) domain 1"/>
    <property type="match status" value="1"/>
</dbReference>
<dbReference type="EMBL" id="AJWK01010107">
    <property type="status" value="NOT_ANNOTATED_CDS"/>
    <property type="molecule type" value="Genomic_DNA"/>
</dbReference>
<dbReference type="VEuPathDB" id="VectorBase:LLONM1_006488"/>
<dbReference type="EnsemblMetazoa" id="LLOJ003104-RA">
    <property type="protein sequence ID" value="LLOJ003104-PA"/>
    <property type="gene ID" value="LLOJ003104"/>
</dbReference>
<dbReference type="InterPro" id="IPR011009">
    <property type="entry name" value="Kinase-like_dom_sf"/>
</dbReference>
<dbReference type="InterPro" id="IPR016024">
    <property type="entry name" value="ARM-type_fold"/>
</dbReference>
<dbReference type="VEuPathDB" id="VectorBase:LLOJ003104"/>
<reference evidence="2" key="1">
    <citation type="submission" date="2020-05" db="UniProtKB">
        <authorList>
            <consortium name="EnsemblMetazoa"/>
        </authorList>
    </citation>
    <scope>IDENTIFICATION</scope>
    <source>
        <strain evidence="2">Jacobina</strain>
    </source>
</reference>
<protein>
    <recommendedName>
        <fullName evidence="4">Protein-associating with the carboxyl-terminal domain of ezrin</fullName>
    </recommendedName>
</protein>
<dbReference type="InterPro" id="IPR011989">
    <property type="entry name" value="ARM-like"/>
</dbReference>
<feature type="region of interest" description="Disordered" evidence="1">
    <location>
        <begin position="580"/>
        <end position="613"/>
    </location>
</feature>